<dbReference type="eggNOG" id="ENOG502S8KN">
    <property type="taxonomic scope" value="Eukaryota"/>
</dbReference>
<evidence type="ECO:0000313" key="3">
    <source>
        <dbReference type="EnsemblProtists" id="Phyra75690"/>
    </source>
</evidence>
<sequence>MPATSPPQIVLRVRESSENNEKAADQVTQPLSPIASAGIVLGSGFRATFKLRDDPEVDAAHGTLERTSGLGVWVFSDHSSRGSMLNGERVHHDAAVVRHGDKLKLGQTEIEVCLATEKDADPQEEEKEQVSPVGNQETELSARGAARLARRRASTPWGSVLSVSKAQQAKQRLPRIETSGLGFVEPGAFEAVQPEATPPEYSASPVPGTRWRRKRNSIATTTLMSAMRSPSPPLDQQGHPHSFHRPRTRFIQGSDMPPRSCPDPVAIPIGDTVSKKMAAAAPTKASVPRVIPKVLEFQAPASPVAQKDILEQQESLQTILQHKFEEEQLLKQQQEEWMKQHLMPASSSGTEHRSGSSTPTPPLSPIKSEKESPTDIDPDELAFFPVQAPVLLRTLSLGLSEQRTLKPSPRLTAAIRASRARLNSFEERPNMSKHRDRKGRRKTTALVLSPNMRRKFGEKISSSVKENELRASDESVTSTASTIITCHRRVTSSISSDSASSVDLGDFIGYEEEDVADTVTSYTTPDLYGSAELLRRSSLTQQPHWGLGYGVPEVDASTRSLRTSQRQLSRTNSSLRFKSFADQLLDPKMQMKVKAHPNPSRFEDVQPFVATR</sequence>
<dbReference type="AlphaFoldDB" id="H3GI48"/>
<dbReference type="Gene3D" id="2.60.200.20">
    <property type="match status" value="1"/>
</dbReference>
<dbReference type="CDD" id="cd00060">
    <property type="entry name" value="FHA"/>
    <property type="match status" value="1"/>
</dbReference>
<dbReference type="VEuPathDB" id="FungiDB:KRP23_10173"/>
<dbReference type="EMBL" id="DS566011">
    <property type="status" value="NOT_ANNOTATED_CDS"/>
    <property type="molecule type" value="Genomic_DNA"/>
</dbReference>
<dbReference type="InterPro" id="IPR008984">
    <property type="entry name" value="SMAD_FHA_dom_sf"/>
</dbReference>
<dbReference type="EnsemblProtists" id="Phyra75690">
    <property type="protein sequence ID" value="Phyra75690"/>
    <property type="gene ID" value="Phyra75690"/>
</dbReference>
<dbReference type="HOGENOM" id="CLU_446555_0_0_1"/>
<organism evidence="3 4">
    <name type="scientific">Phytophthora ramorum</name>
    <name type="common">Sudden oak death agent</name>
    <dbReference type="NCBI Taxonomy" id="164328"/>
    <lineage>
        <taxon>Eukaryota</taxon>
        <taxon>Sar</taxon>
        <taxon>Stramenopiles</taxon>
        <taxon>Oomycota</taxon>
        <taxon>Peronosporomycetes</taxon>
        <taxon>Peronosporales</taxon>
        <taxon>Peronosporaceae</taxon>
        <taxon>Phytophthora</taxon>
    </lineage>
</organism>
<feature type="domain" description="FHA" evidence="2">
    <location>
        <begin position="39"/>
        <end position="90"/>
    </location>
</feature>
<keyword evidence="4" id="KW-1185">Reference proteome</keyword>
<protein>
    <recommendedName>
        <fullName evidence="2">FHA domain-containing protein</fullName>
    </recommendedName>
</protein>
<evidence type="ECO:0000313" key="4">
    <source>
        <dbReference type="Proteomes" id="UP000005238"/>
    </source>
</evidence>
<evidence type="ECO:0000256" key="1">
    <source>
        <dbReference type="SAM" id="MobiDB-lite"/>
    </source>
</evidence>
<dbReference type="Proteomes" id="UP000005238">
    <property type="component" value="Unassembled WGS sequence"/>
</dbReference>
<dbReference type="STRING" id="164328.H3GI48"/>
<dbReference type="VEuPathDB" id="FungiDB:KRP22_6889"/>
<dbReference type="InParanoid" id="H3GI48"/>
<dbReference type="OMA" id="ITCHRRV"/>
<evidence type="ECO:0000259" key="2">
    <source>
        <dbReference type="PROSITE" id="PS50006"/>
    </source>
</evidence>
<reference evidence="3" key="2">
    <citation type="submission" date="2015-06" db="UniProtKB">
        <authorList>
            <consortium name="EnsemblProtists"/>
        </authorList>
    </citation>
    <scope>IDENTIFICATION</scope>
    <source>
        <strain evidence="3">Pr102</strain>
    </source>
</reference>
<feature type="region of interest" description="Disordered" evidence="1">
    <location>
        <begin position="592"/>
        <end position="612"/>
    </location>
</feature>
<name>H3GI48_PHYRM</name>
<proteinExistence type="predicted"/>
<dbReference type="InterPro" id="IPR000253">
    <property type="entry name" value="FHA_dom"/>
</dbReference>
<reference evidence="4" key="1">
    <citation type="journal article" date="2006" name="Science">
        <title>Phytophthora genome sequences uncover evolutionary origins and mechanisms of pathogenesis.</title>
        <authorList>
            <person name="Tyler B.M."/>
            <person name="Tripathy S."/>
            <person name="Zhang X."/>
            <person name="Dehal P."/>
            <person name="Jiang R.H."/>
            <person name="Aerts A."/>
            <person name="Arredondo F.D."/>
            <person name="Baxter L."/>
            <person name="Bensasson D."/>
            <person name="Beynon J.L."/>
            <person name="Chapman J."/>
            <person name="Damasceno C.M."/>
            <person name="Dorrance A.E."/>
            <person name="Dou D."/>
            <person name="Dickerman A.W."/>
            <person name="Dubchak I.L."/>
            <person name="Garbelotto M."/>
            <person name="Gijzen M."/>
            <person name="Gordon S.G."/>
            <person name="Govers F."/>
            <person name="Grunwald N.J."/>
            <person name="Huang W."/>
            <person name="Ivors K.L."/>
            <person name="Jones R.W."/>
            <person name="Kamoun S."/>
            <person name="Krampis K."/>
            <person name="Lamour K.H."/>
            <person name="Lee M.K."/>
            <person name="McDonald W.H."/>
            <person name="Medina M."/>
            <person name="Meijer H.J."/>
            <person name="Nordberg E.K."/>
            <person name="Maclean D.J."/>
            <person name="Ospina-Giraldo M.D."/>
            <person name="Morris P.F."/>
            <person name="Phuntumart V."/>
            <person name="Putnam N.H."/>
            <person name="Rash S."/>
            <person name="Rose J.K."/>
            <person name="Sakihama Y."/>
            <person name="Salamov A.A."/>
            <person name="Savidor A."/>
            <person name="Scheuring C.F."/>
            <person name="Smith B.M."/>
            <person name="Sobral B.W."/>
            <person name="Terry A."/>
            <person name="Torto-Alalibo T.A."/>
            <person name="Win J."/>
            <person name="Xu Z."/>
            <person name="Zhang H."/>
            <person name="Grigoriev I.V."/>
            <person name="Rokhsar D.S."/>
            <person name="Boore J.L."/>
        </authorList>
    </citation>
    <scope>NUCLEOTIDE SEQUENCE [LARGE SCALE GENOMIC DNA]</scope>
    <source>
        <strain evidence="4">Pr102</strain>
    </source>
</reference>
<accession>H3GI48</accession>
<dbReference type="SUPFAM" id="SSF49879">
    <property type="entry name" value="SMAD/FHA domain"/>
    <property type="match status" value="1"/>
</dbReference>
<dbReference type="PROSITE" id="PS50006">
    <property type="entry name" value="FHA_DOMAIN"/>
    <property type="match status" value="1"/>
</dbReference>
<feature type="region of interest" description="Disordered" evidence="1">
    <location>
        <begin position="342"/>
        <end position="379"/>
    </location>
</feature>
<dbReference type="Pfam" id="PF00498">
    <property type="entry name" value="FHA"/>
    <property type="match status" value="1"/>
</dbReference>
<feature type="region of interest" description="Disordered" evidence="1">
    <location>
        <begin position="117"/>
        <end position="156"/>
    </location>
</feature>